<dbReference type="InterPro" id="IPR002467">
    <property type="entry name" value="Pept_M24A_MAP1"/>
</dbReference>
<dbReference type="PRINTS" id="PR00599">
    <property type="entry name" value="MAPEPTIDASE"/>
</dbReference>
<feature type="binding site" evidence="6">
    <location>
        <position position="95"/>
    </location>
    <ligand>
        <name>substrate</name>
    </ligand>
</feature>
<dbReference type="PANTHER" id="PTHR43330">
    <property type="entry name" value="METHIONINE AMINOPEPTIDASE"/>
    <property type="match status" value="1"/>
</dbReference>
<dbReference type="CDD" id="cd01086">
    <property type="entry name" value="MetAP1"/>
    <property type="match status" value="1"/>
</dbReference>
<proteinExistence type="inferred from homology"/>
<dbReference type="EC" id="3.4.11.18" evidence="6 7"/>
<evidence type="ECO:0000256" key="6">
    <source>
        <dbReference type="HAMAP-Rule" id="MF_01974"/>
    </source>
</evidence>
<feature type="binding site" evidence="6">
    <location>
        <position position="113"/>
    </location>
    <ligand>
        <name>a divalent metal cation</name>
        <dbReference type="ChEBI" id="CHEBI:60240"/>
        <label>1</label>
    </ligand>
</feature>
<gene>
    <name evidence="6 9" type="primary">map</name>
    <name evidence="9" type="ORF">HF577_03220</name>
</gene>
<evidence type="ECO:0000256" key="2">
    <source>
        <dbReference type="ARBA" id="ARBA00022438"/>
    </source>
</evidence>
<dbReference type="EMBL" id="JAAXKY010000005">
    <property type="protein sequence ID" value="NMH76121.1"/>
    <property type="molecule type" value="Genomic_DNA"/>
</dbReference>
<evidence type="ECO:0000256" key="4">
    <source>
        <dbReference type="ARBA" id="ARBA00022723"/>
    </source>
</evidence>
<dbReference type="GO" id="GO:0004239">
    <property type="term" value="F:initiator methionyl aminopeptidase activity"/>
    <property type="evidence" value="ECO:0007669"/>
    <property type="project" value="UniProtKB-EC"/>
</dbReference>
<evidence type="ECO:0000256" key="5">
    <source>
        <dbReference type="ARBA" id="ARBA00022801"/>
    </source>
</evidence>
<dbReference type="RefSeq" id="WP_169394198.1">
    <property type="nucleotide sequence ID" value="NZ_BAAAJH010000011.1"/>
</dbReference>
<evidence type="ECO:0000259" key="8">
    <source>
        <dbReference type="Pfam" id="PF00557"/>
    </source>
</evidence>
<comment type="catalytic activity">
    <reaction evidence="6 7">
        <text>Release of N-terminal amino acids, preferentially methionine, from peptides and arylamides.</text>
        <dbReference type="EC" id="3.4.11.18"/>
    </reaction>
</comment>
<keyword evidence="5 6" id="KW-0378">Hydrolase</keyword>
<sequence length="275" mass="28329">MSGGRSGVRGILDRWRGRDIELKTPGELEAMRAAGALVAGTLAAVIELARPGVSTGELDALAEHTIRDAGAVPSFLGYHGYPASICASVNEQIVHGIPSATQVLADGDLVSVDCGAILDGWHGDAAVTIQVGSVSDADRALSAACEAALYAGIDAVRPGGRLSDISHAVQVASEQAAKRDGVDYGIVAEYGGHGIGTSMHMDPFLPNFGDPGQGPRLVPGMALAVEPMLTAGDPETRELEDGWTVVTADGGRAVHWEHTVAITDDGPRILTLPLS</sequence>
<protein>
    <recommendedName>
        <fullName evidence="6 7">Methionine aminopeptidase</fullName>
        <shortName evidence="6">MAP</shortName>
        <shortName evidence="6">MetAP</shortName>
        <ecNumber evidence="6 7">3.4.11.18</ecNumber>
    </recommendedName>
    <alternativeName>
        <fullName evidence="6">Peptidase M</fullName>
    </alternativeName>
</protein>
<keyword evidence="10" id="KW-1185">Reference proteome</keyword>
<feature type="binding site" evidence="6">
    <location>
        <position position="200"/>
    </location>
    <ligand>
        <name>substrate</name>
    </ligand>
</feature>
<dbReference type="PROSITE" id="PS00680">
    <property type="entry name" value="MAP_1"/>
    <property type="match status" value="1"/>
</dbReference>
<feature type="domain" description="Peptidase M24" evidence="8">
    <location>
        <begin position="29"/>
        <end position="264"/>
    </location>
</feature>
<dbReference type="PANTHER" id="PTHR43330:SF27">
    <property type="entry name" value="METHIONINE AMINOPEPTIDASE"/>
    <property type="match status" value="1"/>
</dbReference>
<feature type="binding site" evidence="6">
    <location>
        <position position="124"/>
    </location>
    <ligand>
        <name>a divalent metal cation</name>
        <dbReference type="ChEBI" id="CHEBI:60240"/>
        <label>1</label>
    </ligand>
</feature>
<feature type="binding site" evidence="6">
    <location>
        <position position="226"/>
    </location>
    <ligand>
        <name>a divalent metal cation</name>
        <dbReference type="ChEBI" id="CHEBI:60240"/>
        <label>2</label>
        <note>catalytic</note>
    </ligand>
</feature>
<comment type="caution">
    <text evidence="9">The sequence shown here is derived from an EMBL/GenBank/DDBJ whole genome shotgun (WGS) entry which is preliminary data.</text>
</comment>
<comment type="cofactor">
    <cofactor evidence="6">
        <name>Co(2+)</name>
        <dbReference type="ChEBI" id="CHEBI:48828"/>
    </cofactor>
    <cofactor evidence="6">
        <name>Zn(2+)</name>
        <dbReference type="ChEBI" id="CHEBI:29105"/>
    </cofactor>
    <cofactor evidence="6">
        <name>Mn(2+)</name>
        <dbReference type="ChEBI" id="CHEBI:29035"/>
    </cofactor>
    <cofactor evidence="6">
        <name>Fe(2+)</name>
        <dbReference type="ChEBI" id="CHEBI:29033"/>
    </cofactor>
    <text evidence="6">Binds 2 divalent metal cations per subunit. Has a high-affinity and a low affinity metal-binding site. The true nature of the physiological cofactor is under debate. The enzyme is active with cobalt, zinc, manganese or divalent iron ions. Most likely, methionine aminopeptidases function as mononuclear Fe(2+)-metalloproteases under physiological conditions, and the catalytically relevant metal-binding site has been assigned to the histidine-containing high-affinity site.</text>
</comment>
<evidence type="ECO:0000256" key="3">
    <source>
        <dbReference type="ARBA" id="ARBA00022670"/>
    </source>
</evidence>
<dbReference type="SUPFAM" id="SSF55920">
    <property type="entry name" value="Creatinase/aminopeptidase"/>
    <property type="match status" value="1"/>
</dbReference>
<keyword evidence="4 6" id="KW-0479">Metal-binding</keyword>
<reference evidence="9 10" key="1">
    <citation type="submission" date="2020-04" db="EMBL/GenBank/DDBJ databases">
        <authorList>
            <person name="Klaysubun C."/>
            <person name="Duangmal K."/>
            <person name="Lipun K."/>
        </authorList>
    </citation>
    <scope>NUCLEOTIDE SEQUENCE [LARGE SCALE GENOMIC DNA]</scope>
    <source>
        <strain evidence="9 10">JCM 11839</strain>
    </source>
</reference>
<comment type="function">
    <text evidence="1 6">Removes the N-terminal methionine from nascent proteins. The N-terminal methionine is often cleaved when the second residue in the primary sequence is small and uncharged (Met-Ala-, Cys, Gly, Pro, Ser, Thr, or Val). Requires deformylation of the N(alpha)-formylated initiator methionine before it can be hydrolyzed.</text>
</comment>
<name>A0ABX1RAC6_9PSEU</name>
<dbReference type="Proteomes" id="UP001296706">
    <property type="component" value="Unassembled WGS sequence"/>
</dbReference>
<dbReference type="InterPro" id="IPR036005">
    <property type="entry name" value="Creatinase/aminopeptidase-like"/>
</dbReference>
<keyword evidence="3 6" id="KW-0645">Protease</keyword>
<dbReference type="Pfam" id="PF00557">
    <property type="entry name" value="Peptidase_M24"/>
    <property type="match status" value="1"/>
</dbReference>
<feature type="binding site" evidence="6">
    <location>
        <position position="124"/>
    </location>
    <ligand>
        <name>a divalent metal cation</name>
        <dbReference type="ChEBI" id="CHEBI:60240"/>
        <label>2</label>
        <note>catalytic</note>
    </ligand>
</feature>
<dbReference type="InterPro" id="IPR001714">
    <property type="entry name" value="Pept_M24_MAP"/>
</dbReference>
<dbReference type="NCBIfam" id="TIGR00500">
    <property type="entry name" value="met_pdase_I"/>
    <property type="match status" value="1"/>
</dbReference>
<evidence type="ECO:0000313" key="10">
    <source>
        <dbReference type="Proteomes" id="UP001296706"/>
    </source>
</evidence>
<evidence type="ECO:0000256" key="7">
    <source>
        <dbReference type="RuleBase" id="RU003653"/>
    </source>
</evidence>
<evidence type="ECO:0000313" key="9">
    <source>
        <dbReference type="EMBL" id="NMH76121.1"/>
    </source>
</evidence>
<feature type="binding site" evidence="6">
    <location>
        <position position="257"/>
    </location>
    <ligand>
        <name>a divalent metal cation</name>
        <dbReference type="ChEBI" id="CHEBI:60240"/>
        <label>2</label>
        <note>catalytic</note>
    </ligand>
</feature>
<feature type="binding site" evidence="6">
    <location>
        <position position="193"/>
    </location>
    <ligand>
        <name>a divalent metal cation</name>
        <dbReference type="ChEBI" id="CHEBI:60240"/>
        <label>2</label>
        <note>catalytic</note>
    </ligand>
</feature>
<comment type="subunit">
    <text evidence="6">Monomer.</text>
</comment>
<accession>A0ABX1RAC6</accession>
<comment type="similarity">
    <text evidence="6">Belongs to the peptidase M24A family. Methionine aminopeptidase type 1 subfamily.</text>
</comment>
<dbReference type="HAMAP" id="MF_01974">
    <property type="entry name" value="MetAP_1"/>
    <property type="match status" value="1"/>
</dbReference>
<dbReference type="Gene3D" id="3.90.230.10">
    <property type="entry name" value="Creatinase/methionine aminopeptidase superfamily"/>
    <property type="match status" value="1"/>
</dbReference>
<evidence type="ECO:0000256" key="1">
    <source>
        <dbReference type="ARBA" id="ARBA00002521"/>
    </source>
</evidence>
<feature type="binding site" evidence="6">
    <location>
        <position position="257"/>
    </location>
    <ligand>
        <name>a divalent metal cation</name>
        <dbReference type="ChEBI" id="CHEBI:60240"/>
        <label>1</label>
    </ligand>
</feature>
<keyword evidence="2 6" id="KW-0031">Aminopeptidase</keyword>
<organism evidence="9 10">
    <name type="scientific">Pseudonocardia xinjiangensis</name>
    <dbReference type="NCBI Taxonomy" id="75289"/>
    <lineage>
        <taxon>Bacteria</taxon>
        <taxon>Bacillati</taxon>
        <taxon>Actinomycetota</taxon>
        <taxon>Actinomycetes</taxon>
        <taxon>Pseudonocardiales</taxon>
        <taxon>Pseudonocardiaceae</taxon>
        <taxon>Pseudonocardia</taxon>
    </lineage>
</organism>
<dbReference type="InterPro" id="IPR000994">
    <property type="entry name" value="Pept_M24"/>
</dbReference>